<gene>
    <name evidence="7" type="ORF">JIN85_05070</name>
</gene>
<feature type="transmembrane region" description="Helical" evidence="6">
    <location>
        <begin position="112"/>
        <end position="128"/>
    </location>
</feature>
<name>A0A934S4J6_9BACT</name>
<dbReference type="GO" id="GO:0016020">
    <property type="term" value="C:membrane"/>
    <property type="evidence" value="ECO:0007669"/>
    <property type="project" value="UniProtKB-SubCell"/>
</dbReference>
<sequence>MNPPSKLRSLLATARVANIPSVISNVAAGMVIASLSPTPPFWMMTAIIASLAGVLLYVSGNFLNDWQDRDWDAKHRPERALPQKLFSPGQYLIAARITGITGVVLASLCSPISGLLALGIMAAIFIYTKWHKLSPWAVIPMGFCRALLPLMGFFALSKGSMHNPHFWITASQAVGLLCYIAGLSLSARYESMAEPPWIAHQLSRALLVLSGLIIAIVWSQFSIWNSWLGLLPFGIWILLCLTIYRRPIPAHVSSLLAGIPLLDWIGLLPLGIALISAPTQGLMALICLILPPLAVVSGRALQKVAAAT</sequence>
<dbReference type="Pfam" id="PF01040">
    <property type="entry name" value="UbiA"/>
    <property type="match status" value="1"/>
</dbReference>
<evidence type="ECO:0000256" key="2">
    <source>
        <dbReference type="ARBA" id="ARBA00022475"/>
    </source>
</evidence>
<keyword evidence="3 6" id="KW-0812">Transmembrane</keyword>
<dbReference type="InterPro" id="IPR000537">
    <property type="entry name" value="UbiA_prenyltransferase"/>
</dbReference>
<evidence type="ECO:0000256" key="3">
    <source>
        <dbReference type="ARBA" id="ARBA00022692"/>
    </source>
</evidence>
<evidence type="ECO:0000256" key="4">
    <source>
        <dbReference type="ARBA" id="ARBA00022989"/>
    </source>
</evidence>
<dbReference type="RefSeq" id="WP_200268237.1">
    <property type="nucleotide sequence ID" value="NZ_JAENIJ010000005.1"/>
</dbReference>
<protein>
    <submittedName>
        <fullName evidence="7">UbiA family prenyltransferase</fullName>
    </submittedName>
</protein>
<evidence type="ECO:0000256" key="1">
    <source>
        <dbReference type="ARBA" id="ARBA00004141"/>
    </source>
</evidence>
<dbReference type="Proteomes" id="UP000603141">
    <property type="component" value="Unassembled WGS sequence"/>
</dbReference>
<dbReference type="GO" id="GO:0016765">
    <property type="term" value="F:transferase activity, transferring alkyl or aryl (other than methyl) groups"/>
    <property type="evidence" value="ECO:0007669"/>
    <property type="project" value="InterPro"/>
</dbReference>
<keyword evidence="4 6" id="KW-1133">Transmembrane helix</keyword>
<feature type="transmembrane region" description="Helical" evidence="6">
    <location>
        <begin position="166"/>
        <end position="185"/>
    </location>
</feature>
<evidence type="ECO:0000313" key="8">
    <source>
        <dbReference type="Proteomes" id="UP000603141"/>
    </source>
</evidence>
<dbReference type="EMBL" id="JAENIJ010000005">
    <property type="protein sequence ID" value="MBK1881773.1"/>
    <property type="molecule type" value="Genomic_DNA"/>
</dbReference>
<feature type="transmembrane region" description="Helical" evidence="6">
    <location>
        <begin position="41"/>
        <end position="64"/>
    </location>
</feature>
<organism evidence="7 8">
    <name type="scientific">Luteolibacter pohnpeiensis</name>
    <dbReference type="NCBI Taxonomy" id="454153"/>
    <lineage>
        <taxon>Bacteria</taxon>
        <taxon>Pseudomonadati</taxon>
        <taxon>Verrucomicrobiota</taxon>
        <taxon>Verrucomicrobiia</taxon>
        <taxon>Verrucomicrobiales</taxon>
        <taxon>Verrucomicrobiaceae</taxon>
        <taxon>Luteolibacter</taxon>
    </lineage>
</organism>
<keyword evidence="5 6" id="KW-0472">Membrane</keyword>
<dbReference type="AlphaFoldDB" id="A0A934S4J6"/>
<evidence type="ECO:0000256" key="6">
    <source>
        <dbReference type="SAM" id="Phobius"/>
    </source>
</evidence>
<reference evidence="7" key="1">
    <citation type="submission" date="2021-01" db="EMBL/GenBank/DDBJ databases">
        <title>Modified the classification status of verrucomicrobia.</title>
        <authorList>
            <person name="Feng X."/>
        </authorList>
    </citation>
    <scope>NUCLEOTIDE SEQUENCE</scope>
    <source>
        <strain evidence="7">KCTC 22041</strain>
    </source>
</reference>
<feature type="transmembrane region" description="Helical" evidence="6">
    <location>
        <begin position="135"/>
        <end position="154"/>
    </location>
</feature>
<dbReference type="InterPro" id="IPR044878">
    <property type="entry name" value="UbiA_sf"/>
</dbReference>
<feature type="transmembrane region" description="Helical" evidence="6">
    <location>
        <begin position="197"/>
        <end position="218"/>
    </location>
</feature>
<proteinExistence type="predicted"/>
<evidence type="ECO:0000313" key="7">
    <source>
        <dbReference type="EMBL" id="MBK1881773.1"/>
    </source>
</evidence>
<dbReference type="Gene3D" id="1.10.357.140">
    <property type="entry name" value="UbiA prenyltransferase"/>
    <property type="match status" value="1"/>
</dbReference>
<keyword evidence="2" id="KW-1003">Cell membrane</keyword>
<keyword evidence="8" id="KW-1185">Reference proteome</keyword>
<comment type="caution">
    <text evidence="7">The sequence shown here is derived from an EMBL/GenBank/DDBJ whole genome shotgun (WGS) entry which is preliminary data.</text>
</comment>
<accession>A0A934S4J6</accession>
<evidence type="ECO:0000256" key="5">
    <source>
        <dbReference type="ARBA" id="ARBA00023136"/>
    </source>
</evidence>
<comment type="subcellular location">
    <subcellularLocation>
        <location evidence="1">Membrane</location>
        <topology evidence="1">Multi-pass membrane protein</topology>
    </subcellularLocation>
</comment>
<feature type="transmembrane region" description="Helical" evidence="6">
    <location>
        <begin position="224"/>
        <end position="244"/>
    </location>
</feature>